<dbReference type="GO" id="GO:0010181">
    <property type="term" value="F:FMN binding"/>
    <property type="evidence" value="ECO:0007669"/>
    <property type="project" value="InterPro"/>
</dbReference>
<evidence type="ECO:0000259" key="1">
    <source>
        <dbReference type="Pfam" id="PF12641"/>
    </source>
</evidence>
<dbReference type="InterPro" id="IPR029039">
    <property type="entry name" value="Flavoprotein-like_sf"/>
</dbReference>
<dbReference type="NCBIfam" id="NF045594">
    <property type="entry name" value="flavodox_BilS"/>
    <property type="match status" value="1"/>
</dbReference>
<evidence type="ECO:0000313" key="2">
    <source>
        <dbReference type="EMBL" id="HIY80291.1"/>
    </source>
</evidence>
<protein>
    <submittedName>
        <fullName evidence="2">Flavodoxin family protein</fullName>
    </submittedName>
</protein>
<dbReference type="Proteomes" id="UP000824133">
    <property type="component" value="Unassembled WGS sequence"/>
</dbReference>
<sequence length="157" mass="17178">MSYAIICSSKTGNTEKLAQRAREVMGEKDECPVGDADLVLLGSWTDKGGLDPALDKHLGELAGKRVFLFGTCGFGGSQAYYERVLDRFQSALPEGAQVVGRFMCQGQMPPAVRERYVKMAEQDPKKFEPMIENFDRALGHPDAADLTAFENALLSAL</sequence>
<evidence type="ECO:0000313" key="3">
    <source>
        <dbReference type="Proteomes" id="UP000824133"/>
    </source>
</evidence>
<organism evidence="2 3">
    <name type="scientific">Candidatus Olsenella excrementavium</name>
    <dbReference type="NCBI Taxonomy" id="2838709"/>
    <lineage>
        <taxon>Bacteria</taxon>
        <taxon>Bacillati</taxon>
        <taxon>Actinomycetota</taxon>
        <taxon>Coriobacteriia</taxon>
        <taxon>Coriobacteriales</taxon>
        <taxon>Atopobiaceae</taxon>
        <taxon>Olsenella</taxon>
    </lineage>
</organism>
<reference evidence="2" key="2">
    <citation type="submission" date="2021-04" db="EMBL/GenBank/DDBJ databases">
        <authorList>
            <person name="Gilroy R."/>
        </authorList>
    </citation>
    <scope>NUCLEOTIDE SEQUENCE</scope>
    <source>
        <strain evidence="2">ChiHjej10B9-743</strain>
    </source>
</reference>
<dbReference type="SUPFAM" id="SSF52218">
    <property type="entry name" value="Flavoproteins"/>
    <property type="match status" value="1"/>
</dbReference>
<dbReference type="InterPro" id="IPR054633">
    <property type="entry name" value="BilS"/>
</dbReference>
<dbReference type="Pfam" id="PF12641">
    <property type="entry name" value="Flavodoxin_3"/>
    <property type="match status" value="1"/>
</dbReference>
<dbReference type="Gene3D" id="3.40.50.360">
    <property type="match status" value="1"/>
</dbReference>
<dbReference type="EMBL" id="DXCP01000056">
    <property type="protein sequence ID" value="HIY80291.1"/>
    <property type="molecule type" value="Genomic_DNA"/>
</dbReference>
<dbReference type="AlphaFoldDB" id="A0A9D1ZBK3"/>
<dbReference type="InterPro" id="IPR008254">
    <property type="entry name" value="Flavodoxin/NO_synth"/>
</dbReference>
<name>A0A9D1ZBK3_9ACTN</name>
<reference evidence="2" key="1">
    <citation type="journal article" date="2021" name="PeerJ">
        <title>Extensive microbial diversity within the chicken gut microbiome revealed by metagenomics and culture.</title>
        <authorList>
            <person name="Gilroy R."/>
            <person name="Ravi A."/>
            <person name="Getino M."/>
            <person name="Pursley I."/>
            <person name="Horton D.L."/>
            <person name="Alikhan N.F."/>
            <person name="Baker D."/>
            <person name="Gharbi K."/>
            <person name="Hall N."/>
            <person name="Watson M."/>
            <person name="Adriaenssens E.M."/>
            <person name="Foster-Nyarko E."/>
            <person name="Jarju S."/>
            <person name="Secka A."/>
            <person name="Antonio M."/>
            <person name="Oren A."/>
            <person name="Chaudhuri R.R."/>
            <person name="La Ragione R."/>
            <person name="Hildebrand F."/>
            <person name="Pallen M.J."/>
        </authorList>
    </citation>
    <scope>NUCLEOTIDE SEQUENCE</scope>
    <source>
        <strain evidence="2">ChiHjej10B9-743</strain>
    </source>
</reference>
<proteinExistence type="predicted"/>
<comment type="caution">
    <text evidence="2">The sequence shown here is derived from an EMBL/GenBank/DDBJ whole genome shotgun (WGS) entry which is preliminary data.</text>
</comment>
<feature type="domain" description="Flavodoxin-like" evidence="1">
    <location>
        <begin position="5"/>
        <end position="151"/>
    </location>
</feature>
<gene>
    <name evidence="2" type="ORF">IAA42_07655</name>
</gene>
<accession>A0A9D1ZBK3</accession>